<dbReference type="GO" id="GO:0016757">
    <property type="term" value="F:glycosyltransferase activity"/>
    <property type="evidence" value="ECO:0007669"/>
    <property type="project" value="InterPro"/>
</dbReference>
<dbReference type="InterPro" id="IPR028098">
    <property type="entry name" value="Glyco_trans_4-like_N"/>
</dbReference>
<dbReference type="CDD" id="cd03801">
    <property type="entry name" value="GT4_PimA-like"/>
    <property type="match status" value="1"/>
</dbReference>
<dbReference type="AlphaFoldDB" id="A0A955E152"/>
<gene>
    <name evidence="3" type="ORF">KDA10_01420</name>
</gene>
<dbReference type="EMBL" id="JAGQNY010000005">
    <property type="protein sequence ID" value="MCA9302010.1"/>
    <property type="molecule type" value="Genomic_DNA"/>
</dbReference>
<name>A0A955E152_UNCKA</name>
<evidence type="ECO:0000259" key="2">
    <source>
        <dbReference type="Pfam" id="PF13439"/>
    </source>
</evidence>
<evidence type="ECO:0000313" key="4">
    <source>
        <dbReference type="Proteomes" id="UP000714817"/>
    </source>
</evidence>
<dbReference type="Pfam" id="PF00534">
    <property type="entry name" value="Glycos_transf_1"/>
    <property type="match status" value="1"/>
</dbReference>
<organism evidence="3 4">
    <name type="scientific">candidate division WWE3 bacterium</name>
    <dbReference type="NCBI Taxonomy" id="2053526"/>
    <lineage>
        <taxon>Bacteria</taxon>
        <taxon>Katanobacteria</taxon>
    </lineage>
</organism>
<dbReference type="Pfam" id="PF13439">
    <property type="entry name" value="Glyco_transf_4"/>
    <property type="match status" value="1"/>
</dbReference>
<proteinExistence type="predicted"/>
<reference evidence="3" key="1">
    <citation type="submission" date="2020-04" db="EMBL/GenBank/DDBJ databases">
        <authorList>
            <person name="Zhang T."/>
        </authorList>
    </citation>
    <scope>NUCLEOTIDE SEQUENCE</scope>
    <source>
        <strain evidence="3">HKST-UBA80</strain>
    </source>
</reference>
<dbReference type="Proteomes" id="UP000714817">
    <property type="component" value="Unassembled WGS sequence"/>
</dbReference>
<reference evidence="3" key="2">
    <citation type="journal article" date="2021" name="Microbiome">
        <title>Successional dynamics and alternative stable states in a saline activated sludge microbial community over 9 years.</title>
        <authorList>
            <person name="Wang Y."/>
            <person name="Ye J."/>
            <person name="Ju F."/>
            <person name="Liu L."/>
            <person name="Boyd J.A."/>
            <person name="Deng Y."/>
            <person name="Parks D.H."/>
            <person name="Jiang X."/>
            <person name="Yin X."/>
            <person name="Woodcroft B.J."/>
            <person name="Tyson G.W."/>
            <person name="Hugenholtz P."/>
            <person name="Polz M.F."/>
            <person name="Zhang T."/>
        </authorList>
    </citation>
    <scope>NUCLEOTIDE SEQUENCE</scope>
    <source>
        <strain evidence="3">HKST-UBA80</strain>
    </source>
</reference>
<evidence type="ECO:0000259" key="1">
    <source>
        <dbReference type="Pfam" id="PF00534"/>
    </source>
</evidence>
<dbReference type="InterPro" id="IPR001296">
    <property type="entry name" value="Glyco_trans_1"/>
</dbReference>
<dbReference type="Gene3D" id="3.40.50.2000">
    <property type="entry name" value="Glycogen Phosphorylase B"/>
    <property type="match status" value="2"/>
</dbReference>
<dbReference type="SUPFAM" id="SSF53756">
    <property type="entry name" value="UDP-Glycosyltransferase/glycogen phosphorylase"/>
    <property type="match status" value="1"/>
</dbReference>
<dbReference type="InterPro" id="IPR050194">
    <property type="entry name" value="Glycosyltransferase_grp1"/>
</dbReference>
<protein>
    <submittedName>
        <fullName evidence="3">Glycosyltransferase family 4 protein</fullName>
    </submittedName>
</protein>
<evidence type="ECO:0000313" key="3">
    <source>
        <dbReference type="EMBL" id="MCA9302010.1"/>
    </source>
</evidence>
<sequence>MHIAVFTKKTTFHKGYGGLETQNKLLVEELVRRGNSVIVFSPKAEIETDGTVDSGVTYVFIPAVYRMGIFFQNIEDDVARFFEKFLPFINVSGLFSKKGKEDWKEKSLAYFSKYHAENRFDVVICQSSVGLGIINAKKQLGIKIVSISHGSILSEYVTRVKELEIKSYFSPVALLSLFRDTAYVLVNYFTNQRRFIFGSDKIIAVSNSVKKSVIDETFIPEDRVVVIHNGVEAGLFDKSLPAKNSSLYSKSANKDISSLAEYDGYVNLVFNGRIEKTKGVFLLLPFVEELINDSEINVQLKMHVIGDGKDLAALKDKIQKYDLQDIFVLHGKLQYEQVVSLLKNMSIFIFPTLRKEGFPMVLVEAMMCGLPCIASDIGGNSDAVVSGETGFLVSPGNISELVEACKALLLDKSLSAKFSDRALTKARSEFTLNNMVDGYLKVIEEVLQ</sequence>
<comment type="caution">
    <text evidence="3">The sequence shown here is derived from an EMBL/GenBank/DDBJ whole genome shotgun (WGS) entry which is preliminary data.</text>
</comment>
<dbReference type="PANTHER" id="PTHR45947">
    <property type="entry name" value="SULFOQUINOVOSYL TRANSFERASE SQD2"/>
    <property type="match status" value="1"/>
</dbReference>
<feature type="domain" description="Glycosyl transferase family 1" evidence="1">
    <location>
        <begin position="255"/>
        <end position="422"/>
    </location>
</feature>
<feature type="domain" description="Glycosyltransferase subfamily 4-like N-terminal" evidence="2">
    <location>
        <begin position="16"/>
        <end position="232"/>
    </location>
</feature>
<accession>A0A955E152</accession>
<dbReference type="PANTHER" id="PTHR45947:SF3">
    <property type="entry name" value="SULFOQUINOVOSYL TRANSFERASE SQD2"/>
    <property type="match status" value="1"/>
</dbReference>